<dbReference type="Gene3D" id="3.50.50.60">
    <property type="entry name" value="FAD/NAD(P)-binding domain"/>
    <property type="match status" value="1"/>
</dbReference>
<accession>A0A7V5PQQ6</accession>
<comment type="caution">
    <text evidence="2">The sequence shown here is derived from an EMBL/GenBank/DDBJ whole genome shotgun (WGS) entry which is preliminary data.</text>
</comment>
<sequence>MNDRHSEFDLIVIGAGPGGTTTALYAARLGLKTLLLEKEQFPRDKICGDALSGKTMGILKELGLFERAAQLPGAYVYSVTFSSPDTTSVNIPFKPSVGKDLPTGLVVRRQLFDHFMFQAAVEQGVQTRENFEVTDLIIEDGFVRGVTGKNTGSDREERFTGKIVIGADGFNSIVAQKLGFYRHDPEHWVVALRQYYRNVQGLDKQIELHFIDEIIPGYFWIFPADDGRANVGIGMKHSYLKKNKINLKQALQTAIQSKMFKERFARAEALEEPRGWNLPVGSAHRKNHGNGFMLVGDAAGLIDPFTGEGIGNAMYSARIAAQTAQQAIEAGDVGADFFARYDRELWKKLGPELSLSTRLQQLGTHRYLLNLVVRKAAKNEQVRELISGMMADEVPKNLLANPLFYLKLIFK</sequence>
<dbReference type="PANTHER" id="PTHR42685:SF22">
    <property type="entry name" value="CONDITIONED MEDIUM FACTOR RECEPTOR 1"/>
    <property type="match status" value="1"/>
</dbReference>
<dbReference type="GO" id="GO:0016628">
    <property type="term" value="F:oxidoreductase activity, acting on the CH-CH group of donors, NAD or NADP as acceptor"/>
    <property type="evidence" value="ECO:0007669"/>
    <property type="project" value="InterPro"/>
</dbReference>
<dbReference type="AlphaFoldDB" id="A0A7V5PQQ6"/>
<dbReference type="NCBIfam" id="TIGR02032">
    <property type="entry name" value="GG-red-SF"/>
    <property type="match status" value="1"/>
</dbReference>
<evidence type="ECO:0000259" key="1">
    <source>
        <dbReference type="Pfam" id="PF01494"/>
    </source>
</evidence>
<dbReference type="Proteomes" id="UP000886124">
    <property type="component" value="Unassembled WGS sequence"/>
</dbReference>
<reference evidence="2" key="1">
    <citation type="journal article" date="2020" name="mSystems">
        <title>Genome- and Community-Level Interaction Insights into Carbon Utilization and Element Cycling Functions of Hydrothermarchaeota in Hydrothermal Sediment.</title>
        <authorList>
            <person name="Zhou Z."/>
            <person name="Liu Y."/>
            <person name="Xu W."/>
            <person name="Pan J."/>
            <person name="Luo Z.H."/>
            <person name="Li M."/>
        </authorList>
    </citation>
    <scope>NUCLEOTIDE SEQUENCE [LARGE SCALE GENOMIC DNA]</scope>
    <source>
        <strain evidence="2">HyVt-527</strain>
    </source>
</reference>
<protein>
    <submittedName>
        <fullName evidence="2">NAD(P)/FAD-dependent oxidoreductase</fullName>
    </submittedName>
</protein>
<dbReference type="InterPro" id="IPR011777">
    <property type="entry name" value="Geranylgeranyl_Rdtase_fam"/>
</dbReference>
<evidence type="ECO:0000313" key="2">
    <source>
        <dbReference type="EMBL" id="HHJ53461.1"/>
    </source>
</evidence>
<name>A0A7V5PQQ6_CALAY</name>
<dbReference type="EMBL" id="DROD01000616">
    <property type="protein sequence ID" value="HHJ53461.1"/>
    <property type="molecule type" value="Genomic_DNA"/>
</dbReference>
<organism evidence="2">
    <name type="scientific">Caldithrix abyssi</name>
    <dbReference type="NCBI Taxonomy" id="187145"/>
    <lineage>
        <taxon>Bacteria</taxon>
        <taxon>Pseudomonadati</taxon>
        <taxon>Calditrichota</taxon>
        <taxon>Calditrichia</taxon>
        <taxon>Calditrichales</taxon>
        <taxon>Calditrichaceae</taxon>
        <taxon>Caldithrix</taxon>
    </lineage>
</organism>
<dbReference type="InterPro" id="IPR050407">
    <property type="entry name" value="Geranylgeranyl_reductase"/>
</dbReference>
<dbReference type="InterPro" id="IPR002938">
    <property type="entry name" value="FAD-bd"/>
</dbReference>
<dbReference type="Pfam" id="PF01494">
    <property type="entry name" value="FAD_binding_3"/>
    <property type="match status" value="1"/>
</dbReference>
<dbReference type="GO" id="GO:0071949">
    <property type="term" value="F:FAD binding"/>
    <property type="evidence" value="ECO:0007669"/>
    <property type="project" value="InterPro"/>
</dbReference>
<proteinExistence type="predicted"/>
<feature type="domain" description="FAD-binding" evidence="1">
    <location>
        <begin position="9"/>
        <end position="318"/>
    </location>
</feature>
<dbReference type="SUPFAM" id="SSF51905">
    <property type="entry name" value="FAD/NAD(P)-binding domain"/>
    <property type="match status" value="1"/>
</dbReference>
<dbReference type="PRINTS" id="PR00420">
    <property type="entry name" value="RNGMNOXGNASE"/>
</dbReference>
<gene>
    <name evidence="2" type="ORF">ENJ89_09730</name>
</gene>
<dbReference type="PANTHER" id="PTHR42685">
    <property type="entry name" value="GERANYLGERANYL DIPHOSPHATE REDUCTASE"/>
    <property type="match status" value="1"/>
</dbReference>
<dbReference type="InterPro" id="IPR036188">
    <property type="entry name" value="FAD/NAD-bd_sf"/>
</dbReference>